<keyword evidence="2" id="KW-1185">Reference proteome</keyword>
<proteinExistence type="predicted"/>
<evidence type="ECO:0000313" key="2">
    <source>
        <dbReference type="Proteomes" id="UP001165064"/>
    </source>
</evidence>
<dbReference type="Proteomes" id="UP001165064">
    <property type="component" value="Unassembled WGS sequence"/>
</dbReference>
<reference evidence="1" key="1">
    <citation type="submission" date="2023-04" db="EMBL/GenBank/DDBJ databases">
        <title>Ambrosiozyma monospora NBRC 10751.</title>
        <authorList>
            <person name="Ichikawa N."/>
            <person name="Sato H."/>
            <person name="Tonouchi N."/>
        </authorList>
    </citation>
    <scope>NUCLEOTIDE SEQUENCE</scope>
    <source>
        <strain evidence="1">NBRC 10751</strain>
    </source>
</reference>
<evidence type="ECO:0000313" key="1">
    <source>
        <dbReference type="EMBL" id="GME99263.1"/>
    </source>
</evidence>
<sequence>MKFSTAYTYVFIALLSASVQAAPIAEPDLLDSIIEVAQAFNGNNNAAATVTSPAATAKQYAAATIADSAVSGSESLTAVASDVSDASASGSITTLSSSHKSSSSGSTSVSLITASSDAANVNVVGPSAPMFMGGVLAMGAMLLL</sequence>
<comment type="caution">
    <text evidence="1">The sequence shown here is derived from an EMBL/GenBank/DDBJ whole genome shotgun (WGS) entry which is preliminary data.</text>
</comment>
<name>A0ACB5U1U1_AMBMO</name>
<gene>
    <name evidence="1" type="ORF">Amon02_001066800</name>
</gene>
<organism evidence="1 2">
    <name type="scientific">Ambrosiozyma monospora</name>
    <name type="common">Yeast</name>
    <name type="synonym">Endomycopsis monosporus</name>
    <dbReference type="NCBI Taxonomy" id="43982"/>
    <lineage>
        <taxon>Eukaryota</taxon>
        <taxon>Fungi</taxon>
        <taxon>Dikarya</taxon>
        <taxon>Ascomycota</taxon>
        <taxon>Saccharomycotina</taxon>
        <taxon>Pichiomycetes</taxon>
        <taxon>Pichiales</taxon>
        <taxon>Pichiaceae</taxon>
        <taxon>Ambrosiozyma</taxon>
    </lineage>
</organism>
<dbReference type="EMBL" id="BSXS01010916">
    <property type="protein sequence ID" value="GME99263.1"/>
    <property type="molecule type" value="Genomic_DNA"/>
</dbReference>
<protein>
    <submittedName>
        <fullName evidence="1">Unnamed protein product</fullName>
    </submittedName>
</protein>
<accession>A0ACB5U1U1</accession>